<name>E6QM71_9ZZZZ</name>
<sequence>MRILRRFWFLFVLSMVSVTARAQKNPALVLQGVVHGNQNKTYIEVPFSVPERVHRVSIDFSYEGKDEKTVLDLGVFDPFRFRGNSGGNKSHITISETDATPSYLPGAIPAGMWKLLISVPNIRATENAPFRAEIRFNSTLEDSSFTLLPLSDEKRWYRGDLHMHTAHSDGSCPSQSRKSVPCPLFLTAQAAVAHGLDFIAVTDHNTESQYNDMRELQPYFDRLLLIPGREITTFHGHFNIFGVTEFVDYRWTLDGKSLNRLLRGLRDRGGIASINHADAPGGEICMGCAWEMPGDVDMSLFTGVEVINGGGIDLSSEDFWDQKIAMGNHLTGIGGSDNHNALIEAGTPGAVGWPTTVVEAKDLSVSSILDGIRNGRVFVDLTASRDKVVDLSATDEAHRDEPAVVMGATMKTHAQEKIRFSVRVAHCPLASIRIMLDGKTTSALPNLATMYGDETLSFAWTTDRRSHWLRVEVRDRNGSLMLVSNPIYLSSDDVSAQE</sequence>
<gene>
    <name evidence="1" type="ORF">CARN6_1799</name>
</gene>
<dbReference type="GO" id="GO:0004534">
    <property type="term" value="F:5'-3' RNA exonuclease activity"/>
    <property type="evidence" value="ECO:0007669"/>
    <property type="project" value="TreeGrafter"/>
</dbReference>
<proteinExistence type="predicted"/>
<dbReference type="AlphaFoldDB" id="E6QM71"/>
<dbReference type="InterPro" id="IPR016195">
    <property type="entry name" value="Pol/histidinol_Pase-like"/>
</dbReference>
<dbReference type="NCBIfam" id="NF038032">
    <property type="entry name" value="CehA_McbA_metalo"/>
    <property type="match status" value="1"/>
</dbReference>
<dbReference type="CDD" id="cd07432">
    <property type="entry name" value="PHP_HisPPase"/>
    <property type="match status" value="1"/>
</dbReference>
<dbReference type="PANTHER" id="PTHR42924">
    <property type="entry name" value="EXONUCLEASE"/>
    <property type="match status" value="1"/>
</dbReference>
<dbReference type="SUPFAM" id="SSF89550">
    <property type="entry name" value="PHP domain-like"/>
    <property type="match status" value="1"/>
</dbReference>
<protein>
    <submittedName>
        <fullName evidence="1">Putative secreted protein</fullName>
    </submittedName>
</protein>
<dbReference type="InterPro" id="IPR052018">
    <property type="entry name" value="PHP_domain"/>
</dbReference>
<dbReference type="EMBL" id="CABQ01000207">
    <property type="protein sequence ID" value="CBI08342.1"/>
    <property type="molecule type" value="Genomic_DNA"/>
</dbReference>
<organism evidence="1">
    <name type="scientific">mine drainage metagenome</name>
    <dbReference type="NCBI Taxonomy" id="410659"/>
    <lineage>
        <taxon>unclassified sequences</taxon>
        <taxon>metagenomes</taxon>
        <taxon>ecological metagenomes</taxon>
    </lineage>
</organism>
<dbReference type="Gene3D" id="3.20.20.140">
    <property type="entry name" value="Metal-dependent hydrolases"/>
    <property type="match status" value="1"/>
</dbReference>
<accession>E6QM71</accession>
<evidence type="ECO:0000313" key="1">
    <source>
        <dbReference type="EMBL" id="CBI08342.1"/>
    </source>
</evidence>
<dbReference type="PANTHER" id="PTHR42924:SF3">
    <property type="entry name" value="POLYMERASE_HISTIDINOL PHOSPHATASE N-TERMINAL DOMAIN-CONTAINING PROTEIN"/>
    <property type="match status" value="1"/>
</dbReference>
<comment type="caution">
    <text evidence="1">The sequence shown here is derived from an EMBL/GenBank/DDBJ whole genome shotgun (WGS) entry which is preliminary data.</text>
</comment>
<dbReference type="GO" id="GO:0035312">
    <property type="term" value="F:5'-3' DNA exonuclease activity"/>
    <property type="evidence" value="ECO:0007669"/>
    <property type="project" value="TreeGrafter"/>
</dbReference>
<reference evidence="1" key="1">
    <citation type="submission" date="2009-10" db="EMBL/GenBank/DDBJ databases">
        <title>Diversity of trophic interactions inside an arsenic-rich microbial ecosystem.</title>
        <authorList>
            <person name="Bertin P.N."/>
            <person name="Heinrich-Salmeron A."/>
            <person name="Pelletier E."/>
            <person name="Goulhen-Chollet F."/>
            <person name="Arsene-Ploetze F."/>
            <person name="Gallien S."/>
            <person name="Calteau A."/>
            <person name="Vallenet D."/>
            <person name="Casiot C."/>
            <person name="Chane-Woon-Ming B."/>
            <person name="Giloteaux L."/>
            <person name="Barakat M."/>
            <person name="Bonnefoy V."/>
            <person name="Bruneel O."/>
            <person name="Chandler M."/>
            <person name="Cleiss J."/>
            <person name="Duran R."/>
            <person name="Elbaz-Poulichet F."/>
            <person name="Fonknechten N."/>
            <person name="Lauga B."/>
            <person name="Mornico D."/>
            <person name="Ortet P."/>
            <person name="Schaeffer C."/>
            <person name="Siguier P."/>
            <person name="Alexander Thil Smith A."/>
            <person name="Van Dorsselaer A."/>
            <person name="Weissenbach J."/>
            <person name="Medigue C."/>
            <person name="Le Paslier D."/>
        </authorList>
    </citation>
    <scope>NUCLEOTIDE SEQUENCE</scope>
</reference>